<accession>A0A8S1PBX2</accession>
<dbReference type="EMBL" id="CAJJDM010000115">
    <property type="protein sequence ID" value="CAD8100517.1"/>
    <property type="molecule type" value="Genomic_DNA"/>
</dbReference>
<evidence type="ECO:0000313" key="4">
    <source>
        <dbReference type="Proteomes" id="UP000688137"/>
    </source>
</evidence>
<keyword evidence="4" id="KW-1185">Reference proteome</keyword>
<proteinExistence type="predicted"/>
<dbReference type="Proteomes" id="UP000688137">
    <property type="component" value="Unassembled WGS sequence"/>
</dbReference>
<evidence type="ECO:0000313" key="1">
    <source>
        <dbReference type="EMBL" id="CAD8100517.1"/>
    </source>
</evidence>
<dbReference type="EMBL" id="CAJJDM010000115">
    <property type="protein sequence ID" value="CAD8100521.1"/>
    <property type="molecule type" value="Genomic_DNA"/>
</dbReference>
<name>A0A8S1PBX2_PARPR</name>
<evidence type="ECO:0000313" key="2">
    <source>
        <dbReference type="EMBL" id="CAD8100521.1"/>
    </source>
</evidence>
<protein>
    <submittedName>
        <fullName evidence="3">Uncharacterized protein</fullName>
    </submittedName>
</protein>
<sequence>MNEYQYPKRLHQKSKKIQESRKLKNKMMQQIFYKIQNQIVVFAIPLQLINIKNWSKQNLTCPQCRADFTKVILIWKKSQLANKKTYTFKQPKQSNQVSNNIFLIQQLLQLLLLFQDIYLEFVINSENQIN</sequence>
<comment type="caution">
    <text evidence="3">The sequence shown here is derived from an EMBL/GenBank/DDBJ whole genome shotgun (WGS) entry which is preliminary data.</text>
</comment>
<dbReference type="EMBL" id="CAJJDM010000115">
    <property type="protein sequence ID" value="CAD8100525.1"/>
    <property type="molecule type" value="Genomic_DNA"/>
</dbReference>
<organism evidence="3 4">
    <name type="scientific">Paramecium primaurelia</name>
    <dbReference type="NCBI Taxonomy" id="5886"/>
    <lineage>
        <taxon>Eukaryota</taxon>
        <taxon>Sar</taxon>
        <taxon>Alveolata</taxon>
        <taxon>Ciliophora</taxon>
        <taxon>Intramacronucleata</taxon>
        <taxon>Oligohymenophorea</taxon>
        <taxon>Peniculida</taxon>
        <taxon>Parameciidae</taxon>
        <taxon>Paramecium</taxon>
    </lineage>
</organism>
<reference evidence="3" key="1">
    <citation type="submission" date="2021-01" db="EMBL/GenBank/DDBJ databases">
        <authorList>
            <consortium name="Genoscope - CEA"/>
            <person name="William W."/>
        </authorList>
    </citation>
    <scope>NUCLEOTIDE SEQUENCE</scope>
</reference>
<gene>
    <name evidence="1" type="ORF">PPRIM_AZ9-3.1.T1120155</name>
    <name evidence="2" type="ORF">PPRIM_AZ9-3.1.T1120157</name>
    <name evidence="3" type="ORF">PPRIM_AZ9-3.1.T1120159</name>
</gene>
<dbReference type="AlphaFoldDB" id="A0A8S1PBX2"/>
<evidence type="ECO:0000313" key="3">
    <source>
        <dbReference type="EMBL" id="CAD8100525.1"/>
    </source>
</evidence>